<dbReference type="PANTHER" id="PTHR44157:SF1">
    <property type="entry name" value="DNAJ HOMOLOG SUBFAMILY C MEMBER 11"/>
    <property type="match status" value="1"/>
</dbReference>
<evidence type="ECO:0000256" key="1">
    <source>
        <dbReference type="ARBA" id="ARBA00004450"/>
    </source>
</evidence>
<reference evidence="14 15" key="1">
    <citation type="submission" date="2018-11" db="EMBL/GenBank/DDBJ databases">
        <title>Haplotype-resolved cattle genomes.</title>
        <authorList>
            <person name="Low W.Y."/>
            <person name="Tearle R."/>
            <person name="Bickhart D.M."/>
            <person name="Rosen B.D."/>
            <person name="Koren S."/>
            <person name="Rhie A."/>
            <person name="Hiendleder S."/>
            <person name="Phillippy A.M."/>
            <person name="Smith T.P.L."/>
            <person name="Williams J.L."/>
        </authorList>
    </citation>
    <scope>NUCLEOTIDE SEQUENCE [LARGE SCALE GENOMIC DNA]</scope>
</reference>
<dbReference type="InterPro" id="IPR018253">
    <property type="entry name" value="DnaJ_domain_CS"/>
</dbReference>
<dbReference type="Gene3D" id="1.10.287.110">
    <property type="entry name" value="DnaJ domain"/>
    <property type="match status" value="1"/>
</dbReference>
<dbReference type="FunFam" id="1.10.287.110:FF:000027">
    <property type="entry name" value="DnaJ (Hsp40) homolog, subfamily C, member 11"/>
    <property type="match status" value="1"/>
</dbReference>
<dbReference type="Ensembl" id="ENSBIXT00005023859.1">
    <property type="protein sequence ID" value="ENSBIXP00005036339.1"/>
    <property type="gene ID" value="ENSBIXG00005017870.1"/>
</dbReference>
<proteinExistence type="inferred from homology"/>
<dbReference type="InterPro" id="IPR036869">
    <property type="entry name" value="J_dom_sf"/>
</dbReference>
<accession>A0A4W2CN69</accession>
<dbReference type="GO" id="GO:0042407">
    <property type="term" value="P:cristae formation"/>
    <property type="evidence" value="ECO:0007669"/>
    <property type="project" value="TreeGrafter"/>
</dbReference>
<evidence type="ECO:0000256" key="6">
    <source>
        <dbReference type="ARBA" id="ARBA00023128"/>
    </source>
</evidence>
<evidence type="ECO:0000256" key="5">
    <source>
        <dbReference type="ARBA" id="ARBA00023054"/>
    </source>
</evidence>
<reference evidence="13" key="2">
    <citation type="submission" date="2025-05" db="UniProtKB">
        <authorList>
            <consortium name="Ensembl"/>
        </authorList>
    </citation>
    <scope>IDENTIFICATION</scope>
</reference>
<feature type="domain" description="J" evidence="12">
    <location>
        <begin position="14"/>
        <end position="82"/>
    </location>
</feature>
<dbReference type="GeneTree" id="ENSGT00860000133842"/>
<dbReference type="Proteomes" id="UP000429181">
    <property type="component" value="Chromosome 16"/>
</dbReference>
<name>A0A4W2CN69_BOBOX</name>
<evidence type="ECO:0000313" key="15">
    <source>
        <dbReference type="Proteomes" id="UP000429181"/>
    </source>
</evidence>
<comment type="similarity">
    <text evidence="10">Belongs to the DNAJC11 family.</text>
</comment>
<dbReference type="InterPro" id="IPR024586">
    <property type="entry name" value="DnaJ-like_C11_C"/>
</dbReference>
<keyword evidence="5" id="KW-0175">Coiled coil</keyword>
<dbReference type="AlphaFoldDB" id="A0A4W2CN69"/>
<evidence type="ECO:0000256" key="9">
    <source>
        <dbReference type="ARBA" id="ARBA00056707"/>
    </source>
</evidence>
<keyword evidence="8" id="KW-0143">Chaperone</keyword>
<dbReference type="InterPro" id="IPR001623">
    <property type="entry name" value="DnaJ_domain"/>
</dbReference>
<sequence length="507" mass="57206">MATALSEEELDNEDYYSLLNVRREASCEELKAAYRRLCMLYHPDKHRDPELKSQAERLFNLVHQAYEVLSDPQTRAIYDIYGKRGLEMEGWEVVERRRTPAEIREEFERLQREREERRLQQRTNPKGTISVGIDATDLFDRYEEEYEDVSGSGFPQIEINKMHISQSIEAPLTASDTAILSGSLSTQNGNGGGSINFALRRVTSAKGWGELEFGAGDLQGPLFGLKLFRNLTPRCFVTTHCALQFSSRGIRPGLTTVLARNLDKNTVGYLQWRWGVQSAMNTSIVRDTKTSHFTVALQLGIPHSFALISYQHKFQDDDQTRVKGSLKAGFFGTVVEYGAERKISRHSVLGAAVSIGVPQGVSLKIKELEKQRESTATDILQKKQEAEAAVRLMQESVRRIIEAEESRMGLIIVNAWYGKFVNDKSKKSEKVKVIDVTVPLQCLVKDSKLILTEASKAGLPGFYDPCVGEEKNLKVLYQFRGVLHQVMALDSEALRIPKQSHRIDTDG</sequence>
<dbReference type="Pfam" id="PF00226">
    <property type="entry name" value="DnaJ"/>
    <property type="match status" value="1"/>
</dbReference>
<evidence type="ECO:0000313" key="13">
    <source>
        <dbReference type="Ensembl" id="ENSBIXP00000014619.1"/>
    </source>
</evidence>
<comment type="subcellular location">
    <subcellularLocation>
        <location evidence="1">Mitochondrion outer membrane</location>
        <topology evidence="1">Peripheral membrane protein</topology>
    </subcellularLocation>
</comment>
<dbReference type="CDD" id="cd06257">
    <property type="entry name" value="DnaJ"/>
    <property type="match status" value="1"/>
</dbReference>
<evidence type="ECO:0000256" key="3">
    <source>
        <dbReference type="ARBA" id="ARBA00022787"/>
    </source>
</evidence>
<dbReference type="Pfam" id="PF22774">
    <property type="entry name" value="DNAJC11_beta-barrel"/>
    <property type="match status" value="1"/>
</dbReference>
<keyword evidence="3" id="KW-1000">Mitochondrion outer membrane</keyword>
<dbReference type="PROSITE" id="PS00636">
    <property type="entry name" value="DNAJ_1"/>
    <property type="match status" value="1"/>
</dbReference>
<dbReference type="PANTHER" id="PTHR44157">
    <property type="entry name" value="DNAJ HOMOLOG SUBFAMILY C MEMBER 11"/>
    <property type="match status" value="1"/>
</dbReference>
<keyword evidence="4" id="KW-0007">Acetylation</keyword>
<evidence type="ECO:0000256" key="11">
    <source>
        <dbReference type="ARBA" id="ARBA00074359"/>
    </source>
</evidence>
<dbReference type="Ensembl" id="ENSBIXT00000025601.1">
    <property type="protein sequence ID" value="ENSBIXP00000014619.1"/>
    <property type="gene ID" value="ENSBIXG00000019256.1"/>
</dbReference>
<dbReference type="PROSITE" id="PS50076">
    <property type="entry name" value="DNAJ_2"/>
    <property type="match status" value="1"/>
</dbReference>
<organism evidence="13 14">
    <name type="scientific">Bos indicus x Bos taurus</name>
    <name type="common">Hybrid cattle</name>
    <dbReference type="NCBI Taxonomy" id="30522"/>
    <lineage>
        <taxon>Eukaryota</taxon>
        <taxon>Metazoa</taxon>
        <taxon>Chordata</taxon>
        <taxon>Craniata</taxon>
        <taxon>Vertebrata</taxon>
        <taxon>Euteleostomi</taxon>
        <taxon>Mammalia</taxon>
        <taxon>Eutheria</taxon>
        <taxon>Laurasiatheria</taxon>
        <taxon>Artiodactyla</taxon>
        <taxon>Ruminantia</taxon>
        <taxon>Pecora</taxon>
        <taxon>Bovidae</taxon>
        <taxon>Bovinae</taxon>
        <taxon>Bos</taxon>
    </lineage>
</organism>
<evidence type="ECO:0000256" key="2">
    <source>
        <dbReference type="ARBA" id="ARBA00022553"/>
    </source>
</evidence>
<dbReference type="InterPro" id="IPR052243">
    <property type="entry name" value="Mito_inner_membrane_organizer"/>
</dbReference>
<keyword evidence="6" id="KW-0496">Mitochondrion</keyword>
<comment type="function">
    <text evidence="9">Required for mitochondrial inner membrane organization. Seems to function through its association with the MICOS complex and the mitochondrial outer membrane sorting assembly machinery (SAM) complex.</text>
</comment>
<evidence type="ECO:0000256" key="7">
    <source>
        <dbReference type="ARBA" id="ARBA00023136"/>
    </source>
</evidence>
<evidence type="ECO:0000256" key="10">
    <source>
        <dbReference type="ARBA" id="ARBA00061668"/>
    </source>
</evidence>
<dbReference type="SUPFAM" id="SSF46565">
    <property type="entry name" value="Chaperone J-domain"/>
    <property type="match status" value="1"/>
</dbReference>
<gene>
    <name evidence="13" type="primary">DNAJC11</name>
</gene>
<protein>
    <recommendedName>
        <fullName evidence="11">DnaJ homolog subfamily C member 11</fullName>
    </recommendedName>
</protein>
<keyword evidence="2" id="KW-0597">Phosphoprotein</keyword>
<dbReference type="PRINTS" id="PR00625">
    <property type="entry name" value="JDOMAIN"/>
</dbReference>
<evidence type="ECO:0000256" key="4">
    <source>
        <dbReference type="ARBA" id="ARBA00022990"/>
    </source>
</evidence>
<evidence type="ECO:0000256" key="8">
    <source>
        <dbReference type="ARBA" id="ARBA00023186"/>
    </source>
</evidence>
<keyword evidence="14" id="KW-1185">Reference proteome</keyword>
<dbReference type="Pfam" id="PF11875">
    <property type="entry name" value="DnaJ-like_C11_C"/>
    <property type="match status" value="1"/>
</dbReference>
<dbReference type="GO" id="GO:0005741">
    <property type="term" value="C:mitochondrial outer membrane"/>
    <property type="evidence" value="ECO:0007669"/>
    <property type="project" value="UniProtKB-SubCell"/>
</dbReference>
<dbReference type="Proteomes" id="UP000314981">
    <property type="component" value="Chromosome 16"/>
</dbReference>
<dbReference type="InterPro" id="IPR055225">
    <property type="entry name" value="DNAJC11-like_beta-barrel"/>
</dbReference>
<evidence type="ECO:0000259" key="12">
    <source>
        <dbReference type="PROSITE" id="PS50076"/>
    </source>
</evidence>
<dbReference type="SMART" id="SM00271">
    <property type="entry name" value="DnaJ"/>
    <property type="match status" value="1"/>
</dbReference>
<evidence type="ECO:0000313" key="14">
    <source>
        <dbReference type="Proteomes" id="UP000314981"/>
    </source>
</evidence>
<keyword evidence="7" id="KW-0472">Membrane</keyword>